<dbReference type="InterPro" id="IPR011333">
    <property type="entry name" value="SKP1/BTB/POZ_sf"/>
</dbReference>
<dbReference type="InterPro" id="IPR000210">
    <property type="entry name" value="BTB/POZ_dom"/>
</dbReference>
<proteinExistence type="predicted"/>
<dbReference type="Gene3D" id="3.30.710.10">
    <property type="entry name" value="Potassium Channel Kv1.1, Chain A"/>
    <property type="match status" value="1"/>
</dbReference>
<dbReference type="OrthoDB" id="194443at2759"/>
<dbReference type="CDD" id="cd18186">
    <property type="entry name" value="BTB_POZ_ZBTB_KLHL-like"/>
    <property type="match status" value="1"/>
</dbReference>
<keyword evidence="3" id="KW-1185">Reference proteome</keyword>
<dbReference type="InParanoid" id="A0A132B556"/>
<dbReference type="PROSITE" id="PS50097">
    <property type="entry name" value="BTB"/>
    <property type="match status" value="1"/>
</dbReference>
<dbReference type="SUPFAM" id="SSF54695">
    <property type="entry name" value="POZ domain"/>
    <property type="match status" value="1"/>
</dbReference>
<evidence type="ECO:0000313" key="3">
    <source>
        <dbReference type="Proteomes" id="UP000070700"/>
    </source>
</evidence>
<organism evidence="2 3">
    <name type="scientific">Mollisia scopiformis</name>
    <name type="common">Conifer needle endophyte fungus</name>
    <name type="synonym">Phialocephala scopiformis</name>
    <dbReference type="NCBI Taxonomy" id="149040"/>
    <lineage>
        <taxon>Eukaryota</taxon>
        <taxon>Fungi</taxon>
        <taxon>Dikarya</taxon>
        <taxon>Ascomycota</taxon>
        <taxon>Pezizomycotina</taxon>
        <taxon>Leotiomycetes</taxon>
        <taxon>Helotiales</taxon>
        <taxon>Mollisiaceae</taxon>
        <taxon>Mollisia</taxon>
    </lineage>
</organism>
<dbReference type="PANTHER" id="PTHR47843">
    <property type="entry name" value="BTB DOMAIN-CONTAINING PROTEIN-RELATED"/>
    <property type="match status" value="1"/>
</dbReference>
<feature type="domain" description="BTB" evidence="1">
    <location>
        <begin position="34"/>
        <end position="101"/>
    </location>
</feature>
<dbReference type="PANTHER" id="PTHR47843:SF2">
    <property type="entry name" value="BTB DOMAIN-CONTAINING PROTEIN"/>
    <property type="match status" value="1"/>
</dbReference>
<dbReference type="EMBL" id="KQ947439">
    <property type="protein sequence ID" value="KUJ07471.1"/>
    <property type="molecule type" value="Genomic_DNA"/>
</dbReference>
<sequence>MEQIRHFMGSALEASTADAKRSIDKSLAFRGPQTFVKIHIGPGNKKESFMLQKSLICFHSPVFDRAFNGSFLEGQTQEMTMEDVEVEIFHLLVTWMYCGEIREVLDRNMAINMAKLWVLAGRFLIPKLQNQAIKHIGNPDYLGSAITIGTISVHKGTLARQIVGEFVQYVANEVDPESPLYRYCVRTILSNCILEMGSTSQEKVSKGRLQIGLALEEVMGKSMMTDLVKSLMETLEGQIKDIKLTALDMESYFVLET</sequence>
<dbReference type="GeneID" id="28830587"/>
<reference evidence="2 3" key="1">
    <citation type="submission" date="2015-10" db="EMBL/GenBank/DDBJ databases">
        <title>Full genome of DAOMC 229536 Phialocephala scopiformis, a fungal endophyte of spruce producing the potent anti-insectan compound rugulosin.</title>
        <authorList>
            <consortium name="DOE Joint Genome Institute"/>
            <person name="Walker A.K."/>
            <person name="Frasz S.L."/>
            <person name="Seifert K.A."/>
            <person name="Miller J.D."/>
            <person name="Mondo S.J."/>
            <person name="Labutti K."/>
            <person name="Lipzen A."/>
            <person name="Dockter R."/>
            <person name="Kennedy M."/>
            <person name="Grigoriev I.V."/>
            <person name="Spatafora J.W."/>
        </authorList>
    </citation>
    <scope>NUCLEOTIDE SEQUENCE [LARGE SCALE GENOMIC DNA]</scope>
    <source>
        <strain evidence="2 3">CBS 120377</strain>
    </source>
</reference>
<dbReference type="AlphaFoldDB" id="A0A132B556"/>
<accession>A0A132B556</accession>
<dbReference type="KEGG" id="psco:LY89DRAFT_742703"/>
<protein>
    <recommendedName>
        <fullName evidence="1">BTB domain-containing protein</fullName>
    </recommendedName>
</protein>
<dbReference type="RefSeq" id="XP_018061826.1">
    <property type="nucleotide sequence ID" value="XM_018220861.1"/>
</dbReference>
<gene>
    <name evidence="2" type="ORF">LY89DRAFT_742703</name>
</gene>
<dbReference type="Proteomes" id="UP000070700">
    <property type="component" value="Unassembled WGS sequence"/>
</dbReference>
<dbReference type="Pfam" id="PF00651">
    <property type="entry name" value="BTB"/>
    <property type="match status" value="1"/>
</dbReference>
<evidence type="ECO:0000313" key="2">
    <source>
        <dbReference type="EMBL" id="KUJ07471.1"/>
    </source>
</evidence>
<evidence type="ECO:0000259" key="1">
    <source>
        <dbReference type="PROSITE" id="PS50097"/>
    </source>
</evidence>
<name>A0A132B556_MOLSC</name>